<dbReference type="AlphaFoldDB" id="F7XP48"/>
<evidence type="ECO:0000259" key="1">
    <source>
        <dbReference type="Pfam" id="PF13676"/>
    </source>
</evidence>
<accession>F7XP48</accession>
<organism evidence="2 3">
    <name type="scientific">Methanosalsum zhilinae (strain DSM 4017 / NBRC 107636 / OCM 62 / WeN5)</name>
    <name type="common">Methanohalophilus zhilinae</name>
    <dbReference type="NCBI Taxonomy" id="679901"/>
    <lineage>
        <taxon>Archaea</taxon>
        <taxon>Methanobacteriati</taxon>
        <taxon>Methanobacteriota</taxon>
        <taxon>Stenosarchaea group</taxon>
        <taxon>Methanomicrobia</taxon>
        <taxon>Methanosarcinales</taxon>
        <taxon>Methanosarcinaceae</taxon>
        <taxon>Methanosalsum</taxon>
    </lineage>
</organism>
<dbReference type="HOGENOM" id="CLU_1451407_0_0_2"/>
<dbReference type="InterPro" id="IPR000157">
    <property type="entry name" value="TIR_dom"/>
</dbReference>
<protein>
    <recommendedName>
        <fullName evidence="1">TIR domain-containing protein</fullName>
    </recommendedName>
</protein>
<dbReference type="Pfam" id="PF13676">
    <property type="entry name" value="TIR_2"/>
    <property type="match status" value="1"/>
</dbReference>
<name>F7XP48_METZD</name>
<dbReference type="GO" id="GO:0007165">
    <property type="term" value="P:signal transduction"/>
    <property type="evidence" value="ECO:0007669"/>
    <property type="project" value="InterPro"/>
</dbReference>
<keyword evidence="3" id="KW-1185">Reference proteome</keyword>
<gene>
    <name evidence="2" type="ordered locus">Mzhil_1501</name>
</gene>
<dbReference type="KEGG" id="mzh:Mzhil_1501"/>
<dbReference type="Gene3D" id="3.40.50.10140">
    <property type="entry name" value="Toll/interleukin-1 receptor homology (TIR) domain"/>
    <property type="match status" value="1"/>
</dbReference>
<proteinExistence type="predicted"/>
<dbReference type="SUPFAM" id="SSF52200">
    <property type="entry name" value="Toll/Interleukin receptor TIR domain"/>
    <property type="match status" value="1"/>
</dbReference>
<feature type="domain" description="TIR" evidence="1">
    <location>
        <begin position="7"/>
        <end position="119"/>
    </location>
</feature>
<dbReference type="EMBL" id="CP002101">
    <property type="protein sequence ID" value="AEH61340.1"/>
    <property type="molecule type" value="Genomic_DNA"/>
</dbReference>
<dbReference type="InterPro" id="IPR035897">
    <property type="entry name" value="Toll_tir_struct_dom_sf"/>
</dbReference>
<sequence>MLMIDRVYIIHSQKDENLAKELFHVLWAVNLESFSPLLKKAPSISMAERIHYGIRHADCAIAIITGEGSVSPCANQEIGLAVASGQLIIPLLEKGEELPVLISHLQPVTFTKNTYEDALGMVVQNIRNLTRLDWLKIRCPYCGEEMTQYITPQEEIDKALMAGNDLETMCSYCERSIALDPRTFRPMS</sequence>
<evidence type="ECO:0000313" key="2">
    <source>
        <dbReference type="EMBL" id="AEH61340.1"/>
    </source>
</evidence>
<dbReference type="Proteomes" id="UP000006622">
    <property type="component" value="Chromosome"/>
</dbReference>
<reference evidence="2" key="1">
    <citation type="submission" date="2010-07" db="EMBL/GenBank/DDBJ databases">
        <title>The complete genome of Methanosalsum zhilinae DSM 4017.</title>
        <authorList>
            <consortium name="US DOE Joint Genome Institute (JGI-PGF)"/>
            <person name="Lucas S."/>
            <person name="Copeland A."/>
            <person name="Lapidus A."/>
            <person name="Glavina del Rio T."/>
            <person name="Dalin E."/>
            <person name="Tice H."/>
            <person name="Bruce D."/>
            <person name="Goodwin L."/>
            <person name="Pitluck S."/>
            <person name="Kyrpides N."/>
            <person name="Mavromatis K."/>
            <person name="Ovchinnikova G."/>
            <person name="Daligault H."/>
            <person name="Detter J.C."/>
            <person name="Han C."/>
            <person name="Tapia R."/>
            <person name="Larimer F."/>
            <person name="Land M."/>
            <person name="Hauser L."/>
            <person name="Markowitz V."/>
            <person name="Cheng J.-F."/>
            <person name="Hugenholtz P."/>
            <person name="Woyke T."/>
            <person name="Wu D."/>
            <person name="Spring S."/>
            <person name="Schueler E."/>
            <person name="Brambilla E."/>
            <person name="Klenk H.-P."/>
            <person name="Eisen J.A."/>
        </authorList>
    </citation>
    <scope>NUCLEOTIDE SEQUENCE</scope>
    <source>
        <strain evidence="2">DSM 4017</strain>
    </source>
</reference>
<evidence type="ECO:0000313" key="3">
    <source>
        <dbReference type="Proteomes" id="UP000006622"/>
    </source>
</evidence>